<evidence type="ECO:0000313" key="5">
    <source>
        <dbReference type="Proteomes" id="UP001501842"/>
    </source>
</evidence>
<evidence type="ECO:0000256" key="1">
    <source>
        <dbReference type="SAM" id="Coils"/>
    </source>
</evidence>
<organism evidence="4 5">
    <name type="scientific">Actinocorallia aurantiaca</name>
    <dbReference type="NCBI Taxonomy" id="46204"/>
    <lineage>
        <taxon>Bacteria</taxon>
        <taxon>Bacillati</taxon>
        <taxon>Actinomycetota</taxon>
        <taxon>Actinomycetes</taxon>
        <taxon>Streptosporangiales</taxon>
        <taxon>Thermomonosporaceae</taxon>
        <taxon>Actinocorallia</taxon>
    </lineage>
</organism>
<evidence type="ECO:0000256" key="2">
    <source>
        <dbReference type="SAM" id="Phobius"/>
    </source>
</evidence>
<sequence>MALKSFRDRDPIVLGLVSTLVIGLLLLAVFLTGSLGLLQSRYTMTGVFADTGGLHSGNDVKVAGIKVGEVTAVEPDFSRGTVLITWKVDSEVALGPQTRAEIRTSNILGGRYLRLAGPVSEPHMSGLSEERRRIPLDRTQTPTTVNDLLASGTKGLADLDTELISEVIDQVTGISPKTRERLVGSLRNLTDLADGLEESGPQLKRLVSDGDRLLKLAKSKDTQLAALARNIQKLLDELRDRQAELSVLLGSGDSAVTRISKLISREQADLIELIDDLEGVVGELSPQIGDLNTLLAWMGPTLTTFNASNSHGPWVDAIGTQLGLLSAEDIRKLADSMGGGR</sequence>
<dbReference type="NCBIfam" id="TIGR00996">
    <property type="entry name" value="Mtu_fam_mce"/>
    <property type="match status" value="1"/>
</dbReference>
<dbReference type="Proteomes" id="UP001501842">
    <property type="component" value="Unassembled WGS sequence"/>
</dbReference>
<feature type="domain" description="Mce/MlaD" evidence="3">
    <location>
        <begin position="42"/>
        <end position="116"/>
    </location>
</feature>
<keyword evidence="2" id="KW-1133">Transmembrane helix</keyword>
<keyword evidence="2" id="KW-0472">Membrane</keyword>
<evidence type="ECO:0000313" key="4">
    <source>
        <dbReference type="EMBL" id="GAA2734630.1"/>
    </source>
</evidence>
<dbReference type="InterPro" id="IPR005693">
    <property type="entry name" value="Mce"/>
</dbReference>
<accession>A0ABP6H2F2</accession>
<dbReference type="PANTHER" id="PTHR33371:SF18">
    <property type="entry name" value="MCE-FAMILY PROTEIN MCE3C"/>
    <property type="match status" value="1"/>
</dbReference>
<dbReference type="RefSeq" id="WP_344454869.1">
    <property type="nucleotide sequence ID" value="NZ_BAAATZ010000029.1"/>
</dbReference>
<proteinExistence type="predicted"/>
<evidence type="ECO:0000259" key="3">
    <source>
        <dbReference type="Pfam" id="PF02470"/>
    </source>
</evidence>
<reference evidence="5" key="1">
    <citation type="journal article" date="2019" name="Int. J. Syst. Evol. Microbiol.">
        <title>The Global Catalogue of Microorganisms (GCM) 10K type strain sequencing project: providing services to taxonomists for standard genome sequencing and annotation.</title>
        <authorList>
            <consortium name="The Broad Institute Genomics Platform"/>
            <consortium name="The Broad Institute Genome Sequencing Center for Infectious Disease"/>
            <person name="Wu L."/>
            <person name="Ma J."/>
        </authorList>
    </citation>
    <scope>NUCLEOTIDE SEQUENCE [LARGE SCALE GENOMIC DNA]</scope>
    <source>
        <strain evidence="5">JCM 8201</strain>
    </source>
</reference>
<dbReference type="Pfam" id="PF02470">
    <property type="entry name" value="MlaD"/>
    <property type="match status" value="1"/>
</dbReference>
<dbReference type="PANTHER" id="PTHR33371">
    <property type="entry name" value="INTERMEMBRANE PHOSPHOLIPID TRANSPORT SYSTEM BINDING PROTEIN MLAD-RELATED"/>
    <property type="match status" value="1"/>
</dbReference>
<dbReference type="EMBL" id="BAAATZ010000029">
    <property type="protein sequence ID" value="GAA2734630.1"/>
    <property type="molecule type" value="Genomic_DNA"/>
</dbReference>
<dbReference type="InterPro" id="IPR052336">
    <property type="entry name" value="MlaD_Phospholipid_Transporter"/>
</dbReference>
<keyword evidence="1" id="KW-0175">Coiled coil</keyword>
<keyword evidence="2" id="KW-0812">Transmembrane</keyword>
<keyword evidence="5" id="KW-1185">Reference proteome</keyword>
<feature type="coiled-coil region" evidence="1">
    <location>
        <begin position="217"/>
        <end position="244"/>
    </location>
</feature>
<name>A0ABP6H2F2_9ACTN</name>
<dbReference type="InterPro" id="IPR003399">
    <property type="entry name" value="Mce/MlaD"/>
</dbReference>
<protein>
    <submittedName>
        <fullName evidence="4">MCE family protein</fullName>
    </submittedName>
</protein>
<feature type="transmembrane region" description="Helical" evidence="2">
    <location>
        <begin position="12"/>
        <end position="38"/>
    </location>
</feature>
<gene>
    <name evidence="4" type="ORF">GCM10010439_57460</name>
</gene>
<comment type="caution">
    <text evidence="4">The sequence shown here is derived from an EMBL/GenBank/DDBJ whole genome shotgun (WGS) entry which is preliminary data.</text>
</comment>